<evidence type="ECO:0000256" key="3">
    <source>
        <dbReference type="ARBA" id="ARBA00011991"/>
    </source>
</evidence>
<keyword evidence="5" id="KW-0169">Cobalamin biosynthesis</keyword>
<dbReference type="InterPro" id="IPR036087">
    <property type="entry name" value="Nict_dMeBzImd_PRibTrfase_sf"/>
</dbReference>
<comment type="pathway">
    <text evidence="1">Nucleoside biosynthesis; alpha-ribazole biosynthesis; alpha-ribazole from 5,6-dimethylbenzimidazole: step 1/2.</text>
</comment>
<reference evidence="10" key="1">
    <citation type="journal article" date="2018" name="Int. J. Syst. Evol. Microbiol.">
        <title>Jatrophihabitans telluris sp. nov., isolated from sediment soil of lava forest wetlands and the emended description of the genus Jatrophihabitans.</title>
        <authorList>
            <person name="Lee K.C."/>
            <person name="Suh M.K."/>
            <person name="Eom M.K."/>
            <person name="Kim K.K."/>
            <person name="Kim J.S."/>
            <person name="Kim D.S."/>
            <person name="Ko S.H."/>
            <person name="Shin Y.K."/>
            <person name="Lee J.S."/>
        </authorList>
    </citation>
    <scope>NUCLEOTIDE SEQUENCE</scope>
    <source>
        <strain evidence="10">N237</strain>
    </source>
</reference>
<dbReference type="PANTHER" id="PTHR43463:SF1">
    <property type="entry name" value="NICOTINATE-NUCLEOTIDE--DIMETHYLBENZIMIDAZOLE PHOSPHORIBOSYLTRANSFERASE"/>
    <property type="match status" value="1"/>
</dbReference>
<gene>
    <name evidence="10" type="ORF">M6D93_13290</name>
</gene>
<sequence length="339" mass="34753">MSESQPSWEAAIDGIDYPDADAAQRVRHDQQQPGAIQFGVLGELAVWVASVQGSAPPHDFHRVRALLIAGDHGIAAAGVSARNAGATAAEVAGLSAGARPANELAELAGATVRPVDVAVDAEATPAGAEFKVRRGSGSIDREDALTAEETELALATGVRLADAEIDAGADLIVLGDLGVGSTTVAATLISIQTDTEPTKVVGRSCGIDDPTWIAKCAAIRDARRRGRAHRGELLDVLRVAGGADFAVLVGVILQSANRRTPVLVDGVVTAAAALLAQSVNARIVRWIRAAQLTEEPAHAIALDRLGLTPILDLHLATGEAIGALTAVPILRAAIRSAGA</sequence>
<keyword evidence="7 10" id="KW-0808">Transferase</keyword>
<accession>A0ABY4QWT0</accession>
<evidence type="ECO:0000256" key="9">
    <source>
        <dbReference type="ARBA" id="ARBA00047340"/>
    </source>
</evidence>
<evidence type="ECO:0000313" key="10">
    <source>
        <dbReference type="EMBL" id="UQX87271.1"/>
    </source>
</evidence>
<dbReference type="SUPFAM" id="SSF52733">
    <property type="entry name" value="Nicotinate mononucleotide:5,6-dimethylbenzimidazole phosphoribosyltransferase (CobT)"/>
    <property type="match status" value="1"/>
</dbReference>
<dbReference type="RefSeq" id="WP_249769761.1">
    <property type="nucleotide sequence ID" value="NZ_CP097332.1"/>
</dbReference>
<reference evidence="10" key="2">
    <citation type="submission" date="2022-05" db="EMBL/GenBank/DDBJ databases">
        <authorList>
            <person name="Kim J.-S."/>
            <person name="Lee K."/>
            <person name="Suh M."/>
            <person name="Eom M."/>
            <person name="Kim J.-S."/>
            <person name="Kim D.-S."/>
            <person name="Ko S.-H."/>
            <person name="Shin Y."/>
            <person name="Lee J.-S."/>
        </authorList>
    </citation>
    <scope>NUCLEOTIDE SEQUENCE</scope>
    <source>
        <strain evidence="10">N237</strain>
    </source>
</reference>
<organism evidence="10 11">
    <name type="scientific">Jatrophihabitans telluris</name>
    <dbReference type="NCBI Taxonomy" id="2038343"/>
    <lineage>
        <taxon>Bacteria</taxon>
        <taxon>Bacillati</taxon>
        <taxon>Actinomycetota</taxon>
        <taxon>Actinomycetes</taxon>
        <taxon>Jatrophihabitantales</taxon>
        <taxon>Jatrophihabitantaceae</taxon>
        <taxon>Jatrophihabitans</taxon>
    </lineage>
</organism>
<evidence type="ECO:0000256" key="5">
    <source>
        <dbReference type="ARBA" id="ARBA00022573"/>
    </source>
</evidence>
<evidence type="ECO:0000256" key="7">
    <source>
        <dbReference type="ARBA" id="ARBA00022679"/>
    </source>
</evidence>
<evidence type="ECO:0000313" key="11">
    <source>
        <dbReference type="Proteomes" id="UP001056336"/>
    </source>
</evidence>
<evidence type="ECO:0000256" key="6">
    <source>
        <dbReference type="ARBA" id="ARBA00022676"/>
    </source>
</evidence>
<dbReference type="InterPro" id="IPR023195">
    <property type="entry name" value="Nict_dMeBzImd_PRibTrfase_N"/>
</dbReference>
<dbReference type="Gene3D" id="3.40.50.10210">
    <property type="match status" value="1"/>
</dbReference>
<dbReference type="Gene3D" id="1.10.1610.10">
    <property type="match status" value="1"/>
</dbReference>
<dbReference type="EC" id="2.4.2.21" evidence="3"/>
<keyword evidence="6 10" id="KW-0328">Glycosyltransferase</keyword>
<dbReference type="CDD" id="cd02439">
    <property type="entry name" value="DMB-PRT_CobT"/>
    <property type="match status" value="1"/>
</dbReference>
<protein>
    <recommendedName>
        <fullName evidence="4">Nicotinate-nucleotide--dimethylbenzimidazole phosphoribosyltransferase</fullName>
        <ecNumber evidence="3">2.4.2.21</ecNumber>
    </recommendedName>
    <alternativeName>
        <fullName evidence="8">N(1)-alpha-phosphoribosyltransferase</fullName>
    </alternativeName>
</protein>
<dbReference type="InterPro" id="IPR003200">
    <property type="entry name" value="Nict_dMeBzImd_PRibTrfase"/>
</dbReference>
<evidence type="ECO:0000256" key="8">
    <source>
        <dbReference type="ARBA" id="ARBA00030686"/>
    </source>
</evidence>
<comment type="catalytic activity">
    <reaction evidence="9">
        <text>5,6-dimethylbenzimidazole + nicotinate beta-D-ribonucleotide = alpha-ribazole 5'-phosphate + nicotinate + H(+)</text>
        <dbReference type="Rhea" id="RHEA:11196"/>
        <dbReference type="ChEBI" id="CHEBI:15378"/>
        <dbReference type="ChEBI" id="CHEBI:15890"/>
        <dbReference type="ChEBI" id="CHEBI:32544"/>
        <dbReference type="ChEBI" id="CHEBI:57502"/>
        <dbReference type="ChEBI" id="CHEBI:57918"/>
        <dbReference type="EC" id="2.4.2.21"/>
    </reaction>
</comment>
<dbReference type="Pfam" id="PF02277">
    <property type="entry name" value="DBI_PRT"/>
    <property type="match status" value="1"/>
</dbReference>
<comment type="similarity">
    <text evidence="2">Belongs to the CobT family.</text>
</comment>
<evidence type="ECO:0000256" key="1">
    <source>
        <dbReference type="ARBA" id="ARBA00005049"/>
    </source>
</evidence>
<keyword evidence="11" id="KW-1185">Reference proteome</keyword>
<dbReference type="Proteomes" id="UP001056336">
    <property type="component" value="Chromosome"/>
</dbReference>
<evidence type="ECO:0000256" key="4">
    <source>
        <dbReference type="ARBA" id="ARBA00015486"/>
    </source>
</evidence>
<proteinExistence type="inferred from homology"/>
<dbReference type="PANTHER" id="PTHR43463">
    <property type="entry name" value="NICOTINATE-NUCLEOTIDE--DIMETHYLBENZIMIDAZOLE PHOSPHORIBOSYLTRANSFERASE"/>
    <property type="match status" value="1"/>
</dbReference>
<name>A0ABY4QWT0_9ACTN</name>
<dbReference type="EMBL" id="CP097332">
    <property type="protein sequence ID" value="UQX87271.1"/>
    <property type="molecule type" value="Genomic_DNA"/>
</dbReference>
<dbReference type="GO" id="GO:0008939">
    <property type="term" value="F:nicotinate-nucleotide-dimethylbenzimidazole phosphoribosyltransferase activity"/>
    <property type="evidence" value="ECO:0007669"/>
    <property type="project" value="UniProtKB-EC"/>
</dbReference>
<evidence type="ECO:0000256" key="2">
    <source>
        <dbReference type="ARBA" id="ARBA00007110"/>
    </source>
</evidence>